<dbReference type="EMBL" id="PDXD01000001">
    <property type="protein sequence ID" value="RYN84180.1"/>
    <property type="molecule type" value="Genomic_DNA"/>
</dbReference>
<keyword evidence="1" id="KW-0732">Signal</keyword>
<accession>A0A4Q4NV93</accession>
<evidence type="ECO:0000256" key="1">
    <source>
        <dbReference type="SAM" id="SignalP"/>
    </source>
</evidence>
<dbReference type="Proteomes" id="UP000291422">
    <property type="component" value="Unassembled WGS sequence"/>
</dbReference>
<protein>
    <submittedName>
        <fullName evidence="2">Uncharacterized protein</fullName>
    </submittedName>
</protein>
<feature type="chain" id="PRO_5020804171" evidence="1">
    <location>
        <begin position="20"/>
        <end position="69"/>
    </location>
</feature>
<reference evidence="3" key="1">
    <citation type="journal article" date="2019" name="bioRxiv">
        <title>Genomics, evolutionary history and diagnostics of the Alternaria alternata species group including apple and Asian pear pathotypes.</title>
        <authorList>
            <person name="Armitage A.D."/>
            <person name="Cockerton H.M."/>
            <person name="Sreenivasaprasad S."/>
            <person name="Woodhall J.W."/>
            <person name="Lane C.R."/>
            <person name="Harrison R.J."/>
            <person name="Clarkson J.P."/>
        </authorList>
    </citation>
    <scope>NUCLEOTIDE SEQUENCE [LARGE SCALE GENOMIC DNA]</scope>
    <source>
        <strain evidence="3">FERA 1177</strain>
    </source>
</reference>
<comment type="caution">
    <text evidence="2">The sequence shown here is derived from an EMBL/GenBank/DDBJ whole genome shotgun (WGS) entry which is preliminary data.</text>
</comment>
<name>A0A4Q4NV93_ALTAL</name>
<organism evidence="2 3">
    <name type="scientific">Alternaria alternata</name>
    <name type="common">Alternaria rot fungus</name>
    <name type="synonym">Torula alternata</name>
    <dbReference type="NCBI Taxonomy" id="5599"/>
    <lineage>
        <taxon>Eukaryota</taxon>
        <taxon>Fungi</taxon>
        <taxon>Dikarya</taxon>
        <taxon>Ascomycota</taxon>
        <taxon>Pezizomycotina</taxon>
        <taxon>Dothideomycetes</taxon>
        <taxon>Pleosporomycetidae</taxon>
        <taxon>Pleosporales</taxon>
        <taxon>Pleosporineae</taxon>
        <taxon>Pleosporaceae</taxon>
        <taxon>Alternaria</taxon>
        <taxon>Alternaria sect. Alternaria</taxon>
        <taxon>Alternaria alternata complex</taxon>
    </lineage>
</organism>
<gene>
    <name evidence="2" type="ORF">AA0117_g1725</name>
</gene>
<feature type="signal peptide" evidence="1">
    <location>
        <begin position="1"/>
        <end position="19"/>
    </location>
</feature>
<sequence length="69" mass="7342">MKFLATIILLTFLAATVIAGDCMKAPFQCKGMSLTCTTATSSPSSPLRLRRLSVQYLFSAPVASVNRGS</sequence>
<evidence type="ECO:0000313" key="3">
    <source>
        <dbReference type="Proteomes" id="UP000291422"/>
    </source>
</evidence>
<dbReference type="AlphaFoldDB" id="A0A4Q4NV93"/>
<proteinExistence type="predicted"/>
<evidence type="ECO:0000313" key="2">
    <source>
        <dbReference type="EMBL" id="RYN84180.1"/>
    </source>
</evidence>